<feature type="transmembrane region" description="Helical" evidence="1">
    <location>
        <begin position="81"/>
        <end position="100"/>
    </location>
</feature>
<feature type="transmembrane region" description="Helical" evidence="1">
    <location>
        <begin position="164"/>
        <end position="180"/>
    </location>
</feature>
<evidence type="ECO:0000313" key="3">
    <source>
        <dbReference type="Proteomes" id="UP000034601"/>
    </source>
</evidence>
<feature type="transmembrane region" description="Helical" evidence="1">
    <location>
        <begin position="434"/>
        <end position="454"/>
    </location>
</feature>
<feature type="transmembrane region" description="Helical" evidence="1">
    <location>
        <begin position="15"/>
        <end position="38"/>
    </location>
</feature>
<organism evidence="2 3">
    <name type="scientific">Candidatus Daviesbacteria bacterium GW2011_GWA2_40_9</name>
    <dbReference type="NCBI Taxonomy" id="1618424"/>
    <lineage>
        <taxon>Bacteria</taxon>
        <taxon>Candidatus Daviesiibacteriota</taxon>
    </lineage>
</organism>
<dbReference type="Proteomes" id="UP000034601">
    <property type="component" value="Unassembled WGS sequence"/>
</dbReference>
<feature type="transmembrane region" description="Helical" evidence="1">
    <location>
        <begin position="244"/>
        <end position="265"/>
    </location>
</feature>
<feature type="transmembrane region" description="Helical" evidence="1">
    <location>
        <begin position="106"/>
        <end position="126"/>
    </location>
</feature>
<evidence type="ECO:0000313" key="2">
    <source>
        <dbReference type="EMBL" id="KKR83042.1"/>
    </source>
</evidence>
<gene>
    <name evidence="2" type="ORF">UU29_C0008G0151</name>
</gene>
<accession>A0A0G0X5X1</accession>
<dbReference type="AlphaFoldDB" id="A0A0G0X5X1"/>
<feature type="transmembrane region" description="Helical" evidence="1">
    <location>
        <begin position="375"/>
        <end position="393"/>
    </location>
</feature>
<evidence type="ECO:0000256" key="1">
    <source>
        <dbReference type="SAM" id="Phobius"/>
    </source>
</evidence>
<feature type="transmembrane region" description="Helical" evidence="1">
    <location>
        <begin position="286"/>
        <end position="307"/>
    </location>
</feature>
<name>A0A0G0X5X1_9BACT</name>
<reference evidence="2 3" key="1">
    <citation type="journal article" date="2015" name="Nature">
        <title>rRNA introns, odd ribosomes, and small enigmatic genomes across a large radiation of phyla.</title>
        <authorList>
            <person name="Brown C.T."/>
            <person name="Hug L.A."/>
            <person name="Thomas B.C."/>
            <person name="Sharon I."/>
            <person name="Castelle C.J."/>
            <person name="Singh A."/>
            <person name="Wilkins M.J."/>
            <person name="Williams K.H."/>
            <person name="Banfield J.F."/>
        </authorList>
    </citation>
    <scope>NUCLEOTIDE SEQUENCE [LARGE SCALE GENOMIC DNA]</scope>
</reference>
<proteinExistence type="predicted"/>
<protein>
    <recommendedName>
        <fullName evidence="4">Glycosyltransferase RgtA/B/C/D-like domain-containing protein</fullName>
    </recommendedName>
</protein>
<evidence type="ECO:0008006" key="4">
    <source>
        <dbReference type="Google" id="ProtNLM"/>
    </source>
</evidence>
<keyword evidence="1" id="KW-0812">Transmembrane</keyword>
<sequence length="699" mass="80172">MKMKEFFTKVKKFNFIYYILLAVVVLFSYHQLLGMYFWRDDYTGLYLGQLANLSTHPGFAYPYHLALLLERYARQFFGLNASYYFLTVIILYVIASWLLFYFLKRLVSNLLIAFFSTLVFAAGFVGQDAMKMTMGDGLGTILALDILLAGLVTFLIYLQNGKKVWLVSSLIAFALTLEITPQRTGSSLLIFLALDWIISWKRKSQELIIRNVLFLLVFLIQYFLHPSVLLLGYKVNPPTQFWGLLVNLSPLYILNFLGTFWNMIIPTPLQEQFNASLGTSGQSLTLIKFWLTGLPTIFLAVTLFIYLKFLRPAIYSAITLGKIITAVVLFSLLWAMAIHQITIDKGDLVAIFNGGMWLIFLIVWIVLGIPKSKLLSLFSLLAIFGILAIFFITIPERVLVSYNRYLLLPSFTVALLPIIFITKEFYQKELRKRRLAQILLLAVVGILVLPRLIFAYTTQREFRQDYSQHAKRMYQNLHSFIPRINQPTIIYLEGVTKQLQFTVGDAARVGYFGSEVAYAVHYQTQKENIILPQTAGEIPGLLKKNPNLSYQDVYTFIYDKDGLRDTSSITRQLLAGPNQPISVAIDSWKEELSSNDLKVFQFTPTSSIWTLLPLEVKIPLKFSSQSKEKEMEMSWEYNTSGLITEDKFVKVKLLTDNLWHEYKFIIPAGGEYLQKVSFNFPTDTSVEIGTTQLDYLLDN</sequence>
<feature type="transmembrane region" description="Helical" evidence="1">
    <location>
        <begin position="207"/>
        <end position="224"/>
    </location>
</feature>
<dbReference type="EMBL" id="LCAB01000008">
    <property type="protein sequence ID" value="KKR83042.1"/>
    <property type="molecule type" value="Genomic_DNA"/>
</dbReference>
<feature type="transmembrane region" description="Helical" evidence="1">
    <location>
        <begin position="348"/>
        <end position="369"/>
    </location>
</feature>
<feature type="transmembrane region" description="Helical" evidence="1">
    <location>
        <begin position="405"/>
        <end position="422"/>
    </location>
</feature>
<keyword evidence="1" id="KW-0472">Membrane</keyword>
<comment type="caution">
    <text evidence="2">The sequence shown here is derived from an EMBL/GenBank/DDBJ whole genome shotgun (WGS) entry which is preliminary data.</text>
</comment>
<feature type="transmembrane region" description="Helical" evidence="1">
    <location>
        <begin position="138"/>
        <end position="158"/>
    </location>
</feature>
<feature type="transmembrane region" description="Helical" evidence="1">
    <location>
        <begin position="313"/>
        <end position="336"/>
    </location>
</feature>
<keyword evidence="1" id="KW-1133">Transmembrane helix</keyword>